<accession>A0A2C6KM38</accession>
<evidence type="ECO:0000313" key="1">
    <source>
        <dbReference type="EMBL" id="PHJ17555.1"/>
    </source>
</evidence>
<dbReference type="EMBL" id="MIGC01004885">
    <property type="protein sequence ID" value="PHJ17555.1"/>
    <property type="molecule type" value="Genomic_DNA"/>
</dbReference>
<comment type="caution">
    <text evidence="1">The sequence shown here is derived from an EMBL/GenBank/DDBJ whole genome shotgun (WGS) entry which is preliminary data.</text>
</comment>
<gene>
    <name evidence="1" type="ORF">CSUI_008623</name>
</gene>
<dbReference type="GeneID" id="94431961"/>
<keyword evidence="2" id="KW-1185">Reference proteome</keyword>
<proteinExistence type="predicted"/>
<dbReference type="AlphaFoldDB" id="A0A2C6KM38"/>
<dbReference type="VEuPathDB" id="ToxoDB:CSUI_008623"/>
<name>A0A2C6KM38_9APIC</name>
<sequence>RKKKKKKKEEKLAVSRRVSGCVWLWPMKNDELDGDALSN</sequence>
<feature type="non-terminal residue" evidence="1">
    <location>
        <position position="1"/>
    </location>
</feature>
<protein>
    <submittedName>
        <fullName evidence="1">Uncharacterized protein</fullName>
    </submittedName>
</protein>
<organism evidence="1 2">
    <name type="scientific">Cystoisospora suis</name>
    <dbReference type="NCBI Taxonomy" id="483139"/>
    <lineage>
        <taxon>Eukaryota</taxon>
        <taxon>Sar</taxon>
        <taxon>Alveolata</taxon>
        <taxon>Apicomplexa</taxon>
        <taxon>Conoidasida</taxon>
        <taxon>Coccidia</taxon>
        <taxon>Eucoccidiorida</taxon>
        <taxon>Eimeriorina</taxon>
        <taxon>Sarcocystidae</taxon>
        <taxon>Cystoisospora</taxon>
    </lineage>
</organism>
<dbReference type="Proteomes" id="UP000221165">
    <property type="component" value="Unassembled WGS sequence"/>
</dbReference>
<evidence type="ECO:0000313" key="2">
    <source>
        <dbReference type="Proteomes" id="UP000221165"/>
    </source>
</evidence>
<dbReference type="RefSeq" id="XP_067919274.1">
    <property type="nucleotide sequence ID" value="XM_068068750.1"/>
</dbReference>
<reference evidence="1 2" key="1">
    <citation type="journal article" date="2017" name="Int. J. Parasitol.">
        <title>The genome of the protozoan parasite Cystoisospora suis and a reverse vaccinology approach to identify vaccine candidates.</title>
        <authorList>
            <person name="Palmieri N."/>
            <person name="Shrestha A."/>
            <person name="Ruttkowski B."/>
            <person name="Beck T."/>
            <person name="Vogl C."/>
            <person name="Tomley F."/>
            <person name="Blake D.P."/>
            <person name="Joachim A."/>
        </authorList>
    </citation>
    <scope>NUCLEOTIDE SEQUENCE [LARGE SCALE GENOMIC DNA]</scope>
    <source>
        <strain evidence="1 2">Wien I</strain>
    </source>
</reference>